<evidence type="ECO:0000313" key="1">
    <source>
        <dbReference type="EMBL" id="MBL6447966.1"/>
    </source>
</evidence>
<dbReference type="AlphaFoldDB" id="A0A937G0M6"/>
<protein>
    <submittedName>
        <fullName evidence="1">Uncharacterized protein</fullName>
    </submittedName>
</protein>
<proteinExistence type="predicted"/>
<sequence>MGFDPTVFSLDLNKAILILAGFPNHDDDGLLDWYYETLEEYSKKLNCGNDAALSELALEFYLRLQVKVIGFGAAGTITKSLLHETLPERQLV</sequence>
<organism evidence="1 2">
    <name type="scientific">Fulvivirga marina</name>
    <dbReference type="NCBI Taxonomy" id="2494733"/>
    <lineage>
        <taxon>Bacteria</taxon>
        <taxon>Pseudomonadati</taxon>
        <taxon>Bacteroidota</taxon>
        <taxon>Cytophagia</taxon>
        <taxon>Cytophagales</taxon>
        <taxon>Fulvivirgaceae</taxon>
        <taxon>Fulvivirga</taxon>
    </lineage>
</organism>
<evidence type="ECO:0000313" key="2">
    <source>
        <dbReference type="Proteomes" id="UP000614216"/>
    </source>
</evidence>
<dbReference type="Proteomes" id="UP000614216">
    <property type="component" value="Unassembled WGS sequence"/>
</dbReference>
<keyword evidence="2" id="KW-1185">Reference proteome</keyword>
<gene>
    <name evidence="1" type="ORF">JMN32_16740</name>
</gene>
<dbReference type="RefSeq" id="WP_202857507.1">
    <property type="nucleotide sequence ID" value="NZ_JAEUGD010000058.1"/>
</dbReference>
<dbReference type="EMBL" id="JAEUGD010000058">
    <property type="protein sequence ID" value="MBL6447966.1"/>
    <property type="molecule type" value="Genomic_DNA"/>
</dbReference>
<name>A0A937G0M6_9BACT</name>
<accession>A0A937G0M6</accession>
<reference evidence="1" key="1">
    <citation type="submission" date="2021-01" db="EMBL/GenBank/DDBJ databases">
        <title>Fulvivirga kasyanovii gen. nov., sp nov., a novel member of the phylum Bacteroidetes isolated from seawater in a mussel farm.</title>
        <authorList>
            <person name="Zhao L.-H."/>
            <person name="Wang Z.-J."/>
        </authorList>
    </citation>
    <scope>NUCLEOTIDE SEQUENCE</scope>
    <source>
        <strain evidence="1">29W222</strain>
    </source>
</reference>
<comment type="caution">
    <text evidence="1">The sequence shown here is derived from an EMBL/GenBank/DDBJ whole genome shotgun (WGS) entry which is preliminary data.</text>
</comment>